<feature type="region of interest" description="Disordered" evidence="1">
    <location>
        <begin position="233"/>
        <end position="282"/>
    </location>
</feature>
<sequence>MLFGFAVLGLLPMALAQRQCFYPNGERDTGGQPCGVDGGASGHTHCCYSGHYCLDNGLCIAKDSLTMYRSSCTDSTFSSDKCGQICLGGNRGGVDYSHSGVWTCGEDRFSCHSASCAINNFTMSGAKLQYNDALLADVTALSALESATASGSPATATVTTTIRVTSTAGPESAEAGEVGTVESAGGVSTAAAAGIGAGVGVPLLLAAAVLLFLLLRERKKRKAYQDQLAYYGITTKSPPSHDPTQAQYQPVTEHTGHYHVEQPKPVPPPSELTADPRYELQH</sequence>
<dbReference type="OrthoDB" id="4840390at2759"/>
<evidence type="ECO:0000256" key="1">
    <source>
        <dbReference type="SAM" id="MobiDB-lite"/>
    </source>
</evidence>
<organism evidence="4 5">
    <name type="scientific">Plectosphaerella cucumerina</name>
    <dbReference type="NCBI Taxonomy" id="40658"/>
    <lineage>
        <taxon>Eukaryota</taxon>
        <taxon>Fungi</taxon>
        <taxon>Dikarya</taxon>
        <taxon>Ascomycota</taxon>
        <taxon>Pezizomycotina</taxon>
        <taxon>Sordariomycetes</taxon>
        <taxon>Hypocreomycetidae</taxon>
        <taxon>Glomerellales</taxon>
        <taxon>Plectosphaerellaceae</taxon>
        <taxon>Plectosphaerella</taxon>
    </lineage>
</organism>
<keyword evidence="2" id="KW-0472">Membrane</keyword>
<comment type="caution">
    <text evidence="4">The sequence shown here is derived from an EMBL/GenBank/DDBJ whole genome shotgun (WGS) entry which is preliminary data.</text>
</comment>
<keyword evidence="2" id="KW-0812">Transmembrane</keyword>
<dbReference type="AlphaFoldDB" id="A0A8K0TLJ2"/>
<gene>
    <name evidence="4" type="ORF">B0T11DRAFT_57742</name>
</gene>
<feature type="compositionally biased region" description="Polar residues" evidence="1">
    <location>
        <begin position="234"/>
        <end position="252"/>
    </location>
</feature>
<keyword evidence="2" id="KW-1133">Transmembrane helix</keyword>
<evidence type="ECO:0000313" key="4">
    <source>
        <dbReference type="EMBL" id="KAH7367758.1"/>
    </source>
</evidence>
<feature type="chain" id="PRO_5035461422" evidence="3">
    <location>
        <begin position="17"/>
        <end position="282"/>
    </location>
</feature>
<dbReference type="EMBL" id="JAGPXD010000002">
    <property type="protein sequence ID" value="KAH7367758.1"/>
    <property type="molecule type" value="Genomic_DNA"/>
</dbReference>
<evidence type="ECO:0000256" key="3">
    <source>
        <dbReference type="SAM" id="SignalP"/>
    </source>
</evidence>
<feature type="transmembrane region" description="Helical" evidence="2">
    <location>
        <begin position="190"/>
        <end position="215"/>
    </location>
</feature>
<dbReference type="Proteomes" id="UP000813385">
    <property type="component" value="Unassembled WGS sequence"/>
</dbReference>
<evidence type="ECO:0000313" key="5">
    <source>
        <dbReference type="Proteomes" id="UP000813385"/>
    </source>
</evidence>
<reference evidence="4" key="1">
    <citation type="journal article" date="2021" name="Nat. Commun.">
        <title>Genetic determinants of endophytism in the Arabidopsis root mycobiome.</title>
        <authorList>
            <person name="Mesny F."/>
            <person name="Miyauchi S."/>
            <person name="Thiergart T."/>
            <person name="Pickel B."/>
            <person name="Atanasova L."/>
            <person name="Karlsson M."/>
            <person name="Huettel B."/>
            <person name="Barry K.W."/>
            <person name="Haridas S."/>
            <person name="Chen C."/>
            <person name="Bauer D."/>
            <person name="Andreopoulos W."/>
            <person name="Pangilinan J."/>
            <person name="LaButti K."/>
            <person name="Riley R."/>
            <person name="Lipzen A."/>
            <person name="Clum A."/>
            <person name="Drula E."/>
            <person name="Henrissat B."/>
            <person name="Kohler A."/>
            <person name="Grigoriev I.V."/>
            <person name="Martin F.M."/>
            <person name="Hacquard S."/>
        </authorList>
    </citation>
    <scope>NUCLEOTIDE SEQUENCE</scope>
    <source>
        <strain evidence="4">MPI-CAGE-AT-0016</strain>
    </source>
</reference>
<protein>
    <submittedName>
        <fullName evidence="4">Uncharacterized protein</fullName>
    </submittedName>
</protein>
<keyword evidence="5" id="KW-1185">Reference proteome</keyword>
<keyword evidence="3" id="KW-0732">Signal</keyword>
<proteinExistence type="predicted"/>
<accession>A0A8K0TLJ2</accession>
<name>A0A8K0TLJ2_9PEZI</name>
<evidence type="ECO:0000256" key="2">
    <source>
        <dbReference type="SAM" id="Phobius"/>
    </source>
</evidence>
<feature type="signal peptide" evidence="3">
    <location>
        <begin position="1"/>
        <end position="16"/>
    </location>
</feature>